<dbReference type="Gene3D" id="1.20.1050.10">
    <property type="match status" value="1"/>
</dbReference>
<dbReference type="InterPro" id="IPR004045">
    <property type="entry name" value="Glutathione_S-Trfase_N"/>
</dbReference>
<dbReference type="EC" id="2.5.1.18" evidence="4"/>
<comment type="similarity">
    <text evidence="1">Belongs to the GST superfamily.</text>
</comment>
<dbReference type="OrthoDB" id="7583243at2"/>
<dbReference type="CDD" id="cd03057">
    <property type="entry name" value="GST_N_Beta"/>
    <property type="match status" value="1"/>
</dbReference>
<protein>
    <submittedName>
        <fullName evidence="4">Glutathione S-transferase GST-6.0</fullName>
        <ecNumber evidence="4">2.5.1.18</ecNumber>
    </submittedName>
</protein>
<reference evidence="4 5" key="1">
    <citation type="submission" date="2015-08" db="EMBL/GenBank/DDBJ databases">
        <title>Investigation of the bacterial diversity of lava forest soil.</title>
        <authorList>
            <person name="Lee J.S."/>
        </authorList>
    </citation>
    <scope>NUCLEOTIDE SEQUENCE [LARGE SCALE GENOMIC DNA]</scope>
    <source>
        <strain evidence="4 5">GJW-30</strain>
    </source>
</reference>
<accession>A0A0S3PQQ3</accession>
<dbReference type="EMBL" id="AP014946">
    <property type="protein sequence ID" value="BAT58211.1"/>
    <property type="molecule type" value="Genomic_DNA"/>
</dbReference>
<evidence type="ECO:0000256" key="1">
    <source>
        <dbReference type="RuleBase" id="RU003494"/>
    </source>
</evidence>
<keyword evidence="5" id="KW-1185">Reference proteome</keyword>
<dbReference type="PROSITE" id="PS50404">
    <property type="entry name" value="GST_NTER"/>
    <property type="match status" value="1"/>
</dbReference>
<evidence type="ECO:0000259" key="2">
    <source>
        <dbReference type="PROSITE" id="PS50404"/>
    </source>
</evidence>
<dbReference type="CDD" id="cd03188">
    <property type="entry name" value="GST_C_Beta"/>
    <property type="match status" value="1"/>
</dbReference>
<dbReference type="InterPro" id="IPR036249">
    <property type="entry name" value="Thioredoxin-like_sf"/>
</dbReference>
<dbReference type="Pfam" id="PF00043">
    <property type="entry name" value="GST_C"/>
    <property type="match status" value="1"/>
</dbReference>
<dbReference type="SFLD" id="SFLDS00019">
    <property type="entry name" value="Glutathione_Transferase_(cytos"/>
    <property type="match status" value="1"/>
</dbReference>
<dbReference type="InterPro" id="IPR036282">
    <property type="entry name" value="Glutathione-S-Trfase_C_sf"/>
</dbReference>
<dbReference type="InterPro" id="IPR004046">
    <property type="entry name" value="GST_C"/>
</dbReference>
<feature type="domain" description="GST N-terminal" evidence="2">
    <location>
        <begin position="1"/>
        <end position="82"/>
    </location>
</feature>
<proteinExistence type="inferred from homology"/>
<dbReference type="SFLD" id="SFLDG00358">
    <property type="entry name" value="Main_(cytGST)"/>
    <property type="match status" value="1"/>
</dbReference>
<dbReference type="Gene3D" id="3.40.30.10">
    <property type="entry name" value="Glutaredoxin"/>
    <property type="match status" value="1"/>
</dbReference>
<sequence length="214" mass="24017">MSSIKFFYSPGSCALASHIALEESGLGFDPALIALAKGEQKTPEYLKINPKGRVPAIQDGDFTLTENPAILRYVARKAPAAKLWPDDPIEEARCTEWLAFISSTVHITYAHIRRPERYASDPKSLEDVIATGRETARDVWAMIEKKIAAHPWAAGETYSVADAYAFVFWTWGRGPVLQYDMAKDYPAYTAHARKMWERPAVKRAMERESLKPVA</sequence>
<evidence type="ECO:0000313" key="4">
    <source>
        <dbReference type="EMBL" id="BAT58211.1"/>
    </source>
</evidence>
<dbReference type="RefSeq" id="WP_096351773.1">
    <property type="nucleotide sequence ID" value="NZ_AP014946.1"/>
</dbReference>
<evidence type="ECO:0000313" key="5">
    <source>
        <dbReference type="Proteomes" id="UP000236884"/>
    </source>
</evidence>
<dbReference type="Proteomes" id="UP000236884">
    <property type="component" value="Chromosome"/>
</dbReference>
<dbReference type="InterPro" id="IPR010987">
    <property type="entry name" value="Glutathione-S-Trfase_C-like"/>
</dbReference>
<dbReference type="PANTHER" id="PTHR44051">
    <property type="entry name" value="GLUTATHIONE S-TRANSFERASE-RELATED"/>
    <property type="match status" value="1"/>
</dbReference>
<dbReference type="SFLD" id="SFLDG01150">
    <property type="entry name" value="Main.1:_Beta-like"/>
    <property type="match status" value="1"/>
</dbReference>
<organism evidence="4 5">
    <name type="scientific">Variibacter gotjawalensis</name>
    <dbReference type="NCBI Taxonomy" id="1333996"/>
    <lineage>
        <taxon>Bacteria</taxon>
        <taxon>Pseudomonadati</taxon>
        <taxon>Pseudomonadota</taxon>
        <taxon>Alphaproteobacteria</taxon>
        <taxon>Hyphomicrobiales</taxon>
        <taxon>Nitrobacteraceae</taxon>
        <taxon>Variibacter</taxon>
    </lineage>
</organism>
<dbReference type="PROSITE" id="PS50405">
    <property type="entry name" value="GST_CTER"/>
    <property type="match status" value="1"/>
</dbReference>
<keyword evidence="4" id="KW-0808">Transferase</keyword>
<feature type="domain" description="GST C-terminal" evidence="3">
    <location>
        <begin position="87"/>
        <end position="213"/>
    </location>
</feature>
<gene>
    <name evidence="4" type="primary">gstB_2</name>
    <name evidence="4" type="ORF">GJW-30_1_00733</name>
</gene>
<dbReference type="GO" id="GO:0004364">
    <property type="term" value="F:glutathione transferase activity"/>
    <property type="evidence" value="ECO:0007669"/>
    <property type="project" value="UniProtKB-EC"/>
</dbReference>
<dbReference type="AlphaFoldDB" id="A0A0S3PQQ3"/>
<dbReference type="Pfam" id="PF02798">
    <property type="entry name" value="GST_N"/>
    <property type="match status" value="1"/>
</dbReference>
<evidence type="ECO:0000259" key="3">
    <source>
        <dbReference type="PROSITE" id="PS50405"/>
    </source>
</evidence>
<dbReference type="KEGG" id="vgo:GJW-30_1_00733"/>
<dbReference type="PANTHER" id="PTHR44051:SF8">
    <property type="entry name" value="GLUTATHIONE S-TRANSFERASE GSTA"/>
    <property type="match status" value="1"/>
</dbReference>
<dbReference type="InterPro" id="IPR040079">
    <property type="entry name" value="Glutathione_S-Trfase"/>
</dbReference>
<dbReference type="SUPFAM" id="SSF47616">
    <property type="entry name" value="GST C-terminal domain-like"/>
    <property type="match status" value="1"/>
</dbReference>
<dbReference type="SUPFAM" id="SSF52833">
    <property type="entry name" value="Thioredoxin-like"/>
    <property type="match status" value="1"/>
</dbReference>
<name>A0A0S3PQQ3_9BRAD</name>